<dbReference type="Proteomes" id="UP000294359">
    <property type="component" value="Chromosome"/>
</dbReference>
<dbReference type="PANTHER" id="PTHR35585">
    <property type="entry name" value="HHE DOMAIN PROTEIN (AFU_ORTHOLOGUE AFUA_4G00730)"/>
    <property type="match status" value="1"/>
</dbReference>
<dbReference type="Gene3D" id="1.20.120.520">
    <property type="entry name" value="nmb1532 protein domain like"/>
    <property type="match status" value="1"/>
</dbReference>
<evidence type="ECO:0000313" key="6">
    <source>
        <dbReference type="Proteomes" id="UP000619512"/>
    </source>
</evidence>
<dbReference type="Proteomes" id="UP000619512">
    <property type="component" value="Unassembled WGS sequence"/>
</dbReference>
<protein>
    <submittedName>
        <fullName evidence="3 4">Hemerythrin</fullName>
    </submittedName>
</protein>
<feature type="region of interest" description="Disordered" evidence="1">
    <location>
        <begin position="166"/>
        <end position="201"/>
    </location>
</feature>
<sequence length="201" mass="22600">MTNETSDAIPLPTAEDHPAVKMPRGDKPTGNDAVALLTSDHDKAKQLFREYDRVARLGDVQLKNDLALQICLELTVHTQIEEELFYPAVRSETGDETMVRDAIQEHAEVKELIAHIQGMAADDQDMDDTVAMLRRAIEHHVEEEERDMFPQARRSDVDLGRLREQLADRKEQLEHDMGASPLRRGSHEAVGERSAIGQADS</sequence>
<accession>A0A4P7BJD8</accession>
<reference evidence="4 5" key="2">
    <citation type="submission" date="2019-03" db="EMBL/GenBank/DDBJ databases">
        <title>Draft Genome Sequences of Six Type Strains of the Genus Massilia.</title>
        <authorList>
            <person name="Miess H."/>
            <person name="Frediansyhah A."/>
            <person name="Gross H."/>
        </authorList>
    </citation>
    <scope>NUCLEOTIDE SEQUENCE [LARGE SCALE GENOMIC DNA]</scope>
    <source>
        <strain evidence="4 5">DSM 17505</strain>
    </source>
</reference>
<dbReference type="Pfam" id="PF01814">
    <property type="entry name" value="Hemerythrin"/>
    <property type="match status" value="1"/>
</dbReference>
<name>A0A4P7BJD8_9BURK</name>
<proteinExistence type="predicted"/>
<dbReference type="EMBL" id="CP038026">
    <property type="protein sequence ID" value="QBQ39021.1"/>
    <property type="molecule type" value="Genomic_DNA"/>
</dbReference>
<evidence type="ECO:0000256" key="1">
    <source>
        <dbReference type="SAM" id="MobiDB-lite"/>
    </source>
</evidence>
<dbReference type="InterPro" id="IPR012312">
    <property type="entry name" value="Hemerythrin-like"/>
</dbReference>
<dbReference type="OrthoDB" id="5512987at2"/>
<feature type="compositionally biased region" description="Basic and acidic residues" evidence="1">
    <location>
        <begin position="14"/>
        <end position="29"/>
    </location>
</feature>
<reference evidence="3" key="3">
    <citation type="submission" date="2022-12" db="EMBL/GenBank/DDBJ databases">
        <authorList>
            <person name="Sun Q."/>
            <person name="Kim S."/>
        </authorList>
    </citation>
    <scope>NUCLEOTIDE SEQUENCE</scope>
    <source>
        <strain evidence="3">KCTC 12344</strain>
    </source>
</reference>
<dbReference type="RefSeq" id="WP_134387715.1">
    <property type="nucleotide sequence ID" value="NZ_BMWW01000003.1"/>
</dbReference>
<evidence type="ECO:0000259" key="2">
    <source>
        <dbReference type="Pfam" id="PF01814"/>
    </source>
</evidence>
<dbReference type="AlphaFoldDB" id="A0A4P7BJD8"/>
<evidence type="ECO:0000313" key="3">
    <source>
        <dbReference type="EMBL" id="GGY86581.1"/>
    </source>
</evidence>
<feature type="compositionally biased region" description="Basic and acidic residues" evidence="1">
    <location>
        <begin position="166"/>
        <end position="177"/>
    </location>
</feature>
<feature type="domain" description="Hemerythrin-like" evidence="2">
    <location>
        <begin position="33"/>
        <end position="152"/>
    </location>
</feature>
<reference evidence="3" key="1">
    <citation type="journal article" date="2014" name="Int. J. Syst. Evol. Microbiol.">
        <title>Complete genome sequence of Corynebacterium casei LMG S-19264T (=DSM 44701T), isolated from a smear-ripened cheese.</title>
        <authorList>
            <consortium name="US DOE Joint Genome Institute (JGI-PGF)"/>
            <person name="Walter F."/>
            <person name="Albersmeier A."/>
            <person name="Kalinowski J."/>
            <person name="Ruckert C."/>
        </authorList>
    </citation>
    <scope>NUCLEOTIDE SEQUENCE</scope>
    <source>
        <strain evidence="3">KCTC 12344</strain>
    </source>
</reference>
<evidence type="ECO:0000313" key="4">
    <source>
        <dbReference type="EMBL" id="QBQ39021.1"/>
    </source>
</evidence>
<evidence type="ECO:0000313" key="5">
    <source>
        <dbReference type="Proteomes" id="UP000294359"/>
    </source>
</evidence>
<feature type="region of interest" description="Disordered" evidence="1">
    <location>
        <begin position="1"/>
        <end position="29"/>
    </location>
</feature>
<dbReference type="EMBL" id="BMWW01000003">
    <property type="protein sequence ID" value="GGY86581.1"/>
    <property type="molecule type" value="Genomic_DNA"/>
</dbReference>
<dbReference type="PANTHER" id="PTHR35585:SF1">
    <property type="entry name" value="HHE DOMAIN PROTEIN (AFU_ORTHOLOGUE AFUA_4G00730)"/>
    <property type="match status" value="1"/>
</dbReference>
<gene>
    <name evidence="4" type="ORF">E1742_24910</name>
    <name evidence="3" type="ORF">GCM10007388_19810</name>
</gene>
<organism evidence="3 6">
    <name type="scientific">Pseudoduganella plicata</name>
    <dbReference type="NCBI Taxonomy" id="321984"/>
    <lineage>
        <taxon>Bacteria</taxon>
        <taxon>Pseudomonadati</taxon>
        <taxon>Pseudomonadota</taxon>
        <taxon>Betaproteobacteria</taxon>
        <taxon>Burkholderiales</taxon>
        <taxon>Oxalobacteraceae</taxon>
        <taxon>Telluria group</taxon>
        <taxon>Pseudoduganella</taxon>
    </lineage>
</organism>
<keyword evidence="5" id="KW-1185">Reference proteome</keyword>